<reference evidence="4" key="1">
    <citation type="journal article" date="2025" name="Foods">
        <title>Unveiling the Microbial Signatures of Arabica Coffee Cherries: Insights into Ripeness Specific Diversity, Functional Traits, and Implications for Quality and Safety.</title>
        <authorList>
            <consortium name="RefSeq"/>
            <person name="Tenea G.N."/>
            <person name="Cifuentes V."/>
            <person name="Reyes P."/>
            <person name="Cevallos-Vallejos M."/>
        </authorList>
    </citation>
    <scope>NUCLEOTIDE SEQUENCE [LARGE SCALE GENOMIC DNA]</scope>
</reference>
<dbReference type="GO" id="GO:0005506">
    <property type="term" value="F:iron ion binding"/>
    <property type="evidence" value="ECO:0007669"/>
    <property type="project" value="InterPro"/>
</dbReference>
<dbReference type="PANTHER" id="PTHR24286:SF53">
    <property type="entry name" value="BETA-AMYRIN 28-OXIDASE-LIKE"/>
    <property type="match status" value="1"/>
</dbReference>
<dbReference type="PANTHER" id="PTHR24286">
    <property type="entry name" value="CYTOCHROME P450 26"/>
    <property type="match status" value="1"/>
</dbReference>
<reference evidence="5" key="2">
    <citation type="submission" date="2025-08" db="UniProtKB">
        <authorList>
            <consortium name="RefSeq"/>
        </authorList>
    </citation>
    <scope>IDENTIFICATION</scope>
    <source>
        <tissue evidence="5">Leaves</tissue>
    </source>
</reference>
<dbReference type="GO" id="GO:0020037">
    <property type="term" value="F:heme binding"/>
    <property type="evidence" value="ECO:0007669"/>
    <property type="project" value="InterPro"/>
</dbReference>
<sequence length="245" mass="27684">MEKYSEEVFTTSLFEEKVAVVCGPAGNKFMLYTANDCLASWVPSAALKLFNWLDSPGLSVKEVISKGRNFLYSEILKPESLRQYISIMDSLAREHMKTYWDASQMVKVYPLTQKYTLSLACKLLLGAKDAHQVERISEFFHLTLQALFSLPINLPGTKYNRALKGLENLKQHFLNIIAEKKNTLLETRESTNSNVLSRMLLDKNVGSISGWVKLNLLGRRDINRLGTGGGEREENGEELKSGEKD</sequence>
<dbReference type="Gene3D" id="1.10.630.10">
    <property type="entry name" value="Cytochrome P450"/>
    <property type="match status" value="1"/>
</dbReference>
<dbReference type="Proteomes" id="UP001652660">
    <property type="component" value="Chromosome 6c"/>
</dbReference>
<dbReference type="GO" id="GO:0016125">
    <property type="term" value="P:sterol metabolic process"/>
    <property type="evidence" value="ECO:0007669"/>
    <property type="project" value="TreeGrafter"/>
</dbReference>
<dbReference type="AlphaFoldDB" id="A0A6P6SXY5"/>
<dbReference type="GO" id="GO:0016705">
    <property type="term" value="F:oxidoreductase activity, acting on paired donors, with incorporation or reduction of molecular oxygen"/>
    <property type="evidence" value="ECO:0007669"/>
    <property type="project" value="InterPro"/>
</dbReference>
<evidence type="ECO:0000256" key="2">
    <source>
        <dbReference type="ARBA" id="ARBA00023004"/>
    </source>
</evidence>
<evidence type="ECO:0000256" key="1">
    <source>
        <dbReference type="ARBA" id="ARBA00022723"/>
    </source>
</evidence>
<dbReference type="RefSeq" id="XP_027070667.1">
    <property type="nucleotide sequence ID" value="XM_027214866.1"/>
</dbReference>
<keyword evidence="1" id="KW-0479">Metal-binding</keyword>
<feature type="region of interest" description="Disordered" evidence="3">
    <location>
        <begin position="225"/>
        <end position="245"/>
    </location>
</feature>
<name>A0A6P6SXY5_COFAR</name>
<accession>A0A6P6SXY5</accession>
<gene>
    <name evidence="5" type="primary">LOC113695729</name>
</gene>
<evidence type="ECO:0000256" key="3">
    <source>
        <dbReference type="SAM" id="MobiDB-lite"/>
    </source>
</evidence>
<evidence type="ECO:0000313" key="4">
    <source>
        <dbReference type="Proteomes" id="UP001652660"/>
    </source>
</evidence>
<feature type="compositionally biased region" description="Basic and acidic residues" evidence="3">
    <location>
        <begin position="230"/>
        <end position="245"/>
    </location>
</feature>
<dbReference type="GeneID" id="113695729"/>
<proteinExistence type="predicted"/>
<dbReference type="InterPro" id="IPR036396">
    <property type="entry name" value="Cyt_P450_sf"/>
</dbReference>
<keyword evidence="2" id="KW-0408">Iron</keyword>
<keyword evidence="4" id="KW-1185">Reference proteome</keyword>
<dbReference type="GO" id="GO:0004497">
    <property type="term" value="F:monooxygenase activity"/>
    <property type="evidence" value="ECO:0007669"/>
    <property type="project" value="InterPro"/>
</dbReference>
<protein>
    <submittedName>
        <fullName evidence="5">Beta-amyrin 6-beta-monooxygenase-like</fullName>
    </submittedName>
</protein>
<organism evidence="4 5">
    <name type="scientific">Coffea arabica</name>
    <name type="common">Arabian coffee</name>
    <dbReference type="NCBI Taxonomy" id="13443"/>
    <lineage>
        <taxon>Eukaryota</taxon>
        <taxon>Viridiplantae</taxon>
        <taxon>Streptophyta</taxon>
        <taxon>Embryophyta</taxon>
        <taxon>Tracheophyta</taxon>
        <taxon>Spermatophyta</taxon>
        <taxon>Magnoliopsida</taxon>
        <taxon>eudicotyledons</taxon>
        <taxon>Gunneridae</taxon>
        <taxon>Pentapetalae</taxon>
        <taxon>asterids</taxon>
        <taxon>lamiids</taxon>
        <taxon>Gentianales</taxon>
        <taxon>Rubiaceae</taxon>
        <taxon>Ixoroideae</taxon>
        <taxon>Gardenieae complex</taxon>
        <taxon>Bertiereae - Coffeeae clade</taxon>
        <taxon>Coffeeae</taxon>
        <taxon>Coffea</taxon>
    </lineage>
</organism>
<evidence type="ECO:0000313" key="5">
    <source>
        <dbReference type="RefSeq" id="XP_027070667.1"/>
    </source>
</evidence>
<dbReference type="OrthoDB" id="1372046at2759"/>
<dbReference type="SUPFAM" id="SSF48264">
    <property type="entry name" value="Cytochrome P450"/>
    <property type="match status" value="1"/>
</dbReference>